<gene>
    <name evidence="1" type="ORF">PODLI_1B017960</name>
</gene>
<feature type="non-terminal residue" evidence="1">
    <location>
        <position position="1"/>
    </location>
</feature>
<dbReference type="AlphaFoldDB" id="A0AA35K592"/>
<sequence length="50" mass="5560">PSEYLPKNGTIVCTSSDPLFPQANAMAKRVFQTIKRILKKSNLDNAVLCH</sequence>
<proteinExistence type="predicted"/>
<organism evidence="1 2">
    <name type="scientific">Podarcis lilfordi</name>
    <name type="common">Lilford's wall lizard</name>
    <dbReference type="NCBI Taxonomy" id="74358"/>
    <lineage>
        <taxon>Eukaryota</taxon>
        <taxon>Metazoa</taxon>
        <taxon>Chordata</taxon>
        <taxon>Craniata</taxon>
        <taxon>Vertebrata</taxon>
        <taxon>Euteleostomi</taxon>
        <taxon>Lepidosauria</taxon>
        <taxon>Squamata</taxon>
        <taxon>Bifurcata</taxon>
        <taxon>Unidentata</taxon>
        <taxon>Episquamata</taxon>
        <taxon>Laterata</taxon>
        <taxon>Lacertibaenia</taxon>
        <taxon>Lacertidae</taxon>
        <taxon>Podarcis</taxon>
    </lineage>
</organism>
<accession>A0AA35K592</accession>
<protein>
    <submittedName>
        <fullName evidence="1">Uncharacterized protein</fullName>
    </submittedName>
</protein>
<keyword evidence="2" id="KW-1185">Reference proteome</keyword>
<evidence type="ECO:0000313" key="1">
    <source>
        <dbReference type="EMBL" id="CAI5771905.1"/>
    </source>
</evidence>
<evidence type="ECO:0000313" key="2">
    <source>
        <dbReference type="Proteomes" id="UP001178461"/>
    </source>
</evidence>
<dbReference type="EMBL" id="OX395129">
    <property type="protein sequence ID" value="CAI5771905.1"/>
    <property type="molecule type" value="Genomic_DNA"/>
</dbReference>
<reference evidence="1" key="1">
    <citation type="submission" date="2022-12" db="EMBL/GenBank/DDBJ databases">
        <authorList>
            <person name="Alioto T."/>
            <person name="Alioto T."/>
            <person name="Gomez Garrido J."/>
        </authorList>
    </citation>
    <scope>NUCLEOTIDE SEQUENCE</scope>
</reference>
<name>A0AA35K592_9SAUR</name>
<dbReference type="Proteomes" id="UP001178461">
    <property type="component" value="Chromosome 4"/>
</dbReference>